<accession>A0A540KU13</accession>
<dbReference type="Proteomes" id="UP000315295">
    <property type="component" value="Unassembled WGS sequence"/>
</dbReference>
<keyword evidence="2" id="KW-0805">Transcription regulation</keyword>
<proteinExistence type="predicted"/>
<feature type="region of interest" description="Disordered" evidence="4">
    <location>
        <begin position="1"/>
        <end position="82"/>
    </location>
</feature>
<dbReference type="PANTHER" id="PTHR30265">
    <property type="entry name" value="RHO-INTERACTING TRANSCRIPTION TERMINATION FACTOR NUSG"/>
    <property type="match status" value="1"/>
</dbReference>
<evidence type="ECO:0000256" key="4">
    <source>
        <dbReference type="SAM" id="MobiDB-lite"/>
    </source>
</evidence>
<keyword evidence="1" id="KW-0889">Transcription antitermination</keyword>
<evidence type="ECO:0000256" key="2">
    <source>
        <dbReference type="ARBA" id="ARBA00023015"/>
    </source>
</evidence>
<feature type="region of interest" description="Disordered" evidence="4">
    <location>
        <begin position="206"/>
        <end position="239"/>
    </location>
</feature>
<dbReference type="GO" id="GO:0031564">
    <property type="term" value="P:transcription antitermination"/>
    <property type="evidence" value="ECO:0007669"/>
    <property type="project" value="UniProtKB-KW"/>
</dbReference>
<name>A0A540KU13_MALBA</name>
<dbReference type="EMBL" id="VIEB01000951">
    <property type="protein sequence ID" value="TQD77619.1"/>
    <property type="molecule type" value="Genomic_DNA"/>
</dbReference>
<dbReference type="PANTHER" id="PTHR30265:SF4">
    <property type="entry name" value="KOW MOTIF FAMILY PROTEIN, EXPRESSED"/>
    <property type="match status" value="1"/>
</dbReference>
<comment type="caution">
    <text evidence="5">The sequence shown here is derived from an EMBL/GenBank/DDBJ whole genome shotgun (WGS) entry which is preliminary data.</text>
</comment>
<protein>
    <recommendedName>
        <fullName evidence="7">KOW domain-containing protein</fullName>
    </recommendedName>
</protein>
<dbReference type="AlphaFoldDB" id="A0A540KU13"/>
<organism evidence="5 6">
    <name type="scientific">Malus baccata</name>
    <name type="common">Siberian crab apple</name>
    <name type="synonym">Pyrus baccata</name>
    <dbReference type="NCBI Taxonomy" id="106549"/>
    <lineage>
        <taxon>Eukaryota</taxon>
        <taxon>Viridiplantae</taxon>
        <taxon>Streptophyta</taxon>
        <taxon>Embryophyta</taxon>
        <taxon>Tracheophyta</taxon>
        <taxon>Spermatophyta</taxon>
        <taxon>Magnoliopsida</taxon>
        <taxon>eudicotyledons</taxon>
        <taxon>Gunneridae</taxon>
        <taxon>Pentapetalae</taxon>
        <taxon>rosids</taxon>
        <taxon>fabids</taxon>
        <taxon>Rosales</taxon>
        <taxon>Rosaceae</taxon>
        <taxon>Amygdaloideae</taxon>
        <taxon>Maleae</taxon>
        <taxon>Malus</taxon>
    </lineage>
</organism>
<feature type="compositionally biased region" description="Pro residues" evidence="4">
    <location>
        <begin position="38"/>
        <end position="54"/>
    </location>
</feature>
<evidence type="ECO:0008006" key="7">
    <source>
        <dbReference type="Google" id="ProtNLM"/>
    </source>
</evidence>
<evidence type="ECO:0000256" key="1">
    <source>
        <dbReference type="ARBA" id="ARBA00022814"/>
    </source>
</evidence>
<evidence type="ECO:0000313" key="5">
    <source>
        <dbReference type="EMBL" id="TQD77619.1"/>
    </source>
</evidence>
<sequence>MEQQKPREVLATTLYLPPPSSHSPLLSPLPKTPNSQFPFPPLWNQNPPPPPPSNSQPEREGSSGTRGEREKPAPAGKRRWKLLEKPTKKFANWKEELNLNNLAHEGPQWWIIKVSRVKGQETAQLIARQLARNYPHIDFKEIHDFIRECDGVAGSVGSKVGNTKRQITRPRPVSEFDMEAIFKQEKEEQQKAEQAFEQEQQEATLNDAAEFDGDSKPKKRPRKALDPLINGSSKGKSEKLVPGSSVRVVSGTFAEYVGSLKKLNKRTKKAFYRHKKLGLPVPLSHSMFFCSG</sequence>
<feature type="compositionally biased region" description="Basic and acidic residues" evidence="4">
    <location>
        <begin position="57"/>
        <end position="72"/>
    </location>
</feature>
<dbReference type="STRING" id="106549.A0A540KU13"/>
<keyword evidence="6" id="KW-1185">Reference proteome</keyword>
<evidence type="ECO:0000256" key="3">
    <source>
        <dbReference type="ARBA" id="ARBA00023163"/>
    </source>
</evidence>
<gene>
    <name evidence="5" type="ORF">C1H46_036828</name>
</gene>
<evidence type="ECO:0000313" key="6">
    <source>
        <dbReference type="Proteomes" id="UP000315295"/>
    </source>
</evidence>
<reference evidence="5 6" key="1">
    <citation type="journal article" date="2019" name="G3 (Bethesda)">
        <title>Sequencing of a Wild Apple (Malus baccata) Genome Unravels the Differences Between Cultivated and Wild Apple Species Regarding Disease Resistance and Cold Tolerance.</title>
        <authorList>
            <person name="Chen X."/>
        </authorList>
    </citation>
    <scope>NUCLEOTIDE SEQUENCE [LARGE SCALE GENOMIC DNA]</scope>
    <source>
        <strain evidence="6">cv. Shandingzi</strain>
        <tissue evidence="5">Leaves</tissue>
    </source>
</reference>
<keyword evidence="3" id="KW-0804">Transcription</keyword>
<dbReference type="InterPro" id="IPR043425">
    <property type="entry name" value="NusG-like"/>
</dbReference>